<dbReference type="Pfam" id="PF03819">
    <property type="entry name" value="MazG"/>
    <property type="match status" value="2"/>
</dbReference>
<dbReference type="AlphaFoldDB" id="A0AA41UIG7"/>
<name>A0AA41UIG7_9BACT</name>
<gene>
    <name evidence="3" type="primary">mazG</name>
    <name evidence="3" type="ORF">MRX98_05745</name>
</gene>
<reference evidence="3" key="1">
    <citation type="submission" date="2022-04" db="EMBL/GenBank/DDBJ databases">
        <title>Desulfatitalea alkaliphila sp. nov., a novel anaerobic sulfate-reducing bacterium isolated from terrestrial mud volcano, Taman Peninsula, Russia.</title>
        <authorList>
            <person name="Khomyakova M.A."/>
            <person name="Merkel A.Y."/>
            <person name="Slobodkin A.I."/>
        </authorList>
    </citation>
    <scope>NUCLEOTIDE SEQUENCE</scope>
    <source>
        <strain evidence="3">M08but</strain>
    </source>
</reference>
<feature type="region of interest" description="Disordered" evidence="1">
    <location>
        <begin position="269"/>
        <end position="292"/>
    </location>
</feature>
<dbReference type="InterPro" id="IPR011551">
    <property type="entry name" value="NTP_PyrPHydrolase_MazG"/>
</dbReference>
<evidence type="ECO:0000313" key="3">
    <source>
        <dbReference type="EMBL" id="MCJ8500069.1"/>
    </source>
</evidence>
<dbReference type="GO" id="GO:0046076">
    <property type="term" value="P:dTTP catabolic process"/>
    <property type="evidence" value="ECO:0007669"/>
    <property type="project" value="TreeGrafter"/>
</dbReference>
<dbReference type="NCBIfam" id="TIGR00444">
    <property type="entry name" value="mazG"/>
    <property type="match status" value="1"/>
</dbReference>
<keyword evidence="3" id="KW-0378">Hydrolase</keyword>
<dbReference type="CDD" id="cd11528">
    <property type="entry name" value="NTP-PPase_MazG_Nterm"/>
    <property type="match status" value="1"/>
</dbReference>
<dbReference type="GO" id="GO:0046081">
    <property type="term" value="P:dUTP catabolic process"/>
    <property type="evidence" value="ECO:0007669"/>
    <property type="project" value="TreeGrafter"/>
</dbReference>
<feature type="domain" description="NTP pyrophosphohydrolase MazG-like" evidence="2">
    <location>
        <begin position="199"/>
        <end position="241"/>
    </location>
</feature>
<keyword evidence="4" id="KW-1185">Reference proteome</keyword>
<comment type="caution">
    <text evidence="3">The sequence shown here is derived from an EMBL/GenBank/DDBJ whole genome shotgun (WGS) entry which is preliminary data.</text>
</comment>
<dbReference type="RefSeq" id="WP_246903827.1">
    <property type="nucleotide sequence ID" value="NZ_JALJRB010000004.1"/>
</dbReference>
<dbReference type="InterPro" id="IPR004518">
    <property type="entry name" value="MazG-like_dom"/>
</dbReference>
<dbReference type="PANTHER" id="PTHR30522:SF0">
    <property type="entry name" value="NUCLEOSIDE TRIPHOSPHATE PYROPHOSPHOHYDROLASE"/>
    <property type="match status" value="1"/>
</dbReference>
<dbReference type="GO" id="GO:0046047">
    <property type="term" value="P:TTP catabolic process"/>
    <property type="evidence" value="ECO:0007669"/>
    <property type="project" value="TreeGrafter"/>
</dbReference>
<organism evidence="3 4">
    <name type="scientific">Desulfatitalea alkaliphila</name>
    <dbReference type="NCBI Taxonomy" id="2929485"/>
    <lineage>
        <taxon>Bacteria</taxon>
        <taxon>Pseudomonadati</taxon>
        <taxon>Thermodesulfobacteriota</taxon>
        <taxon>Desulfobacteria</taxon>
        <taxon>Desulfobacterales</taxon>
        <taxon>Desulfosarcinaceae</taxon>
        <taxon>Desulfatitalea</taxon>
    </lineage>
</organism>
<dbReference type="GO" id="GO:0006203">
    <property type="term" value="P:dGTP catabolic process"/>
    <property type="evidence" value="ECO:0007669"/>
    <property type="project" value="TreeGrafter"/>
</dbReference>
<dbReference type="InterPro" id="IPR048015">
    <property type="entry name" value="NTP-PPase_MazG-like_N"/>
</dbReference>
<protein>
    <submittedName>
        <fullName evidence="3">Nucleoside triphosphate pyrophosphohydrolase</fullName>
        <ecNumber evidence="3">3.6.1.9</ecNumber>
    </submittedName>
</protein>
<dbReference type="GO" id="GO:0046061">
    <property type="term" value="P:dATP catabolic process"/>
    <property type="evidence" value="ECO:0007669"/>
    <property type="project" value="TreeGrafter"/>
</dbReference>
<dbReference type="PANTHER" id="PTHR30522">
    <property type="entry name" value="NUCLEOSIDE TRIPHOSPHATE PYROPHOSPHOHYDROLASE"/>
    <property type="match status" value="1"/>
</dbReference>
<dbReference type="CDD" id="cd11529">
    <property type="entry name" value="NTP-PPase_MazG_Cterm"/>
    <property type="match status" value="1"/>
</dbReference>
<dbReference type="GO" id="GO:0047429">
    <property type="term" value="F:nucleoside triphosphate diphosphatase activity"/>
    <property type="evidence" value="ECO:0007669"/>
    <property type="project" value="UniProtKB-EC"/>
</dbReference>
<evidence type="ECO:0000256" key="1">
    <source>
        <dbReference type="SAM" id="MobiDB-lite"/>
    </source>
</evidence>
<dbReference type="EMBL" id="JALJRB010000004">
    <property type="protein sequence ID" value="MCJ8500069.1"/>
    <property type="molecule type" value="Genomic_DNA"/>
</dbReference>
<evidence type="ECO:0000259" key="2">
    <source>
        <dbReference type="Pfam" id="PF03819"/>
    </source>
</evidence>
<dbReference type="EC" id="3.6.1.9" evidence="3"/>
<evidence type="ECO:0000313" key="4">
    <source>
        <dbReference type="Proteomes" id="UP001165427"/>
    </source>
</evidence>
<dbReference type="GO" id="GO:0046052">
    <property type="term" value="P:UTP catabolic process"/>
    <property type="evidence" value="ECO:0007669"/>
    <property type="project" value="TreeGrafter"/>
</dbReference>
<proteinExistence type="predicted"/>
<feature type="domain" description="NTP pyrophosphohydrolase MazG-like" evidence="2">
    <location>
        <begin position="36"/>
        <end position="109"/>
    </location>
</feature>
<accession>A0AA41UIG7</accession>
<dbReference type="Proteomes" id="UP001165427">
    <property type="component" value="Unassembled WGS sequence"/>
</dbReference>
<dbReference type="SUPFAM" id="SSF101386">
    <property type="entry name" value="all-alpha NTP pyrophosphatases"/>
    <property type="match status" value="2"/>
</dbReference>
<dbReference type="Gene3D" id="1.10.287.1080">
    <property type="entry name" value="MazG-like"/>
    <property type="match status" value="2"/>
</dbReference>
<sequence length="292" mass="32508">MATTPESIAPPPTFAAVLALIETLRGEQGCPWDRKQTPASAITYLVEEAFELMEAVIADDTDAILEEMGDVLFQVLFLMVLYRQAGRFKPTEVLACNLRKMIHRHPHVFGGDTLDDADQVKRRWREIKQQEKGKDRPSVLDAVPSGLPALLRAYRVSERAAGIGFDWDDLAGVTVQAESEWAEFNAERNRMPEGDGTTRKDRMAEELGDVLFTLVNVARLAGIHPETALTAATEKFVGRFKQMERMAADQGKRLDEVPRQGLDAFWERVKAREQDAGQATSPSDAPPGSDDR</sequence>
<dbReference type="NCBIfam" id="NF007113">
    <property type="entry name" value="PRK09562.1"/>
    <property type="match status" value="1"/>
</dbReference>
<dbReference type="InterPro" id="IPR048011">
    <property type="entry name" value="NTP-PPase_MazG-like_C"/>
</dbReference>